<evidence type="ECO:0000313" key="2">
    <source>
        <dbReference type="Proteomes" id="UP000315289"/>
    </source>
</evidence>
<organism evidence="1 2">
    <name type="scientific">Candidatus Nitrosocosmicus arcticus</name>
    <dbReference type="NCBI Taxonomy" id="2035267"/>
    <lineage>
        <taxon>Archaea</taxon>
        <taxon>Nitrososphaerota</taxon>
        <taxon>Nitrososphaeria</taxon>
        <taxon>Nitrososphaerales</taxon>
        <taxon>Nitrososphaeraceae</taxon>
        <taxon>Candidatus Nitrosocosmicus</taxon>
    </lineage>
</organism>
<protein>
    <submittedName>
        <fullName evidence="1">Uncharacterized protein</fullName>
    </submittedName>
</protein>
<gene>
    <name evidence="1" type="ORF">NARC_50049</name>
</gene>
<comment type="caution">
    <text evidence="1">The sequence shown here is derived from an EMBL/GenBank/DDBJ whole genome shotgun (WGS) entry which is preliminary data.</text>
</comment>
<sequence length="117" mass="13134">MKLSLIVKMSGDERLSQFLKEGKDWERKPTTIAGVFLFKLPEYRGRPASIAIEINPLNSNGTPSKKRGIVIKSLEELNSILELISNSKVSQLAQSIDSVNPERKTMVRSESTEVFEI</sequence>
<dbReference type="AlphaFoldDB" id="A0A557SW82"/>
<evidence type="ECO:0000313" key="1">
    <source>
        <dbReference type="EMBL" id="TVP40868.1"/>
    </source>
</evidence>
<keyword evidence="2" id="KW-1185">Reference proteome</keyword>
<reference evidence="1 2" key="1">
    <citation type="journal article" date="2019" name="Front. Microbiol.">
        <title>Ammonia Oxidation by the Arctic Terrestrial Thaumarchaeote Candidatus Nitrosocosmicus arcticus Is Stimulated by Increasing Temperatures.</title>
        <authorList>
            <person name="Alves R.J.E."/>
            <person name="Kerou M."/>
            <person name="Zappe A."/>
            <person name="Bittner R."/>
            <person name="Abby S.S."/>
            <person name="Schmidt H.A."/>
            <person name="Pfeifer K."/>
            <person name="Schleper C."/>
        </authorList>
    </citation>
    <scope>NUCLEOTIDE SEQUENCE [LARGE SCALE GENOMIC DNA]</scope>
    <source>
        <strain evidence="1 2">Kfb</strain>
    </source>
</reference>
<dbReference type="Proteomes" id="UP000315289">
    <property type="component" value="Unassembled WGS sequence"/>
</dbReference>
<name>A0A557SW82_9ARCH</name>
<proteinExistence type="predicted"/>
<dbReference type="EMBL" id="VOAH01000005">
    <property type="protein sequence ID" value="TVP40868.1"/>
    <property type="molecule type" value="Genomic_DNA"/>
</dbReference>
<dbReference type="RefSeq" id="WP_222424815.1">
    <property type="nucleotide sequence ID" value="NZ_ML675581.1"/>
</dbReference>
<accession>A0A557SW82</accession>